<gene>
    <name evidence="1" type="ORF">A176_004146</name>
</gene>
<dbReference type="Pfam" id="PF14412">
    <property type="entry name" value="AHH"/>
    <property type="match status" value="1"/>
</dbReference>
<accession>A0A0H4WWP7</accession>
<reference evidence="1 2" key="1">
    <citation type="journal article" date="2016" name="PLoS ONE">
        <title>Complete Genome Sequence and Comparative Genomics of a Novel Myxobacterium Myxococcus hansupus.</title>
        <authorList>
            <person name="Sharma G."/>
            <person name="Narwani T."/>
            <person name="Subramanian S."/>
        </authorList>
    </citation>
    <scope>NUCLEOTIDE SEQUENCE [LARGE SCALE GENOMIC DNA]</scope>
    <source>
        <strain evidence="2">mixupus</strain>
    </source>
</reference>
<dbReference type="Proteomes" id="UP000009026">
    <property type="component" value="Chromosome"/>
</dbReference>
<dbReference type="EMBL" id="CP012109">
    <property type="protein sequence ID" value="AKQ67234.1"/>
    <property type="molecule type" value="Genomic_DNA"/>
</dbReference>
<keyword evidence="2" id="KW-1185">Reference proteome</keyword>
<protein>
    <submittedName>
        <fullName evidence="1">Uncharacterized protein</fullName>
    </submittedName>
</protein>
<dbReference type="OrthoDB" id="5522371at2"/>
<sequence>MGKTTAAEWHGWDSENLADLHLTEGKKAKDKGCLTSHQGKKKDHHCSYHWQAFEKARAENARYAWPPKSEVPTPRPKQEGDWDPANWVFSASTGHRTYYPREAHHIVPFESLTCATCTATCGDRKTKDVRKLSALRAGLLQNGYNLNDRSNMAYLPASPAHARALQLPYHNGRHGSYSTYVEKELKKIFAGAQEAIQKHLDGQGTEPDYDKYVKKIKTLSKTLYLAITQARLPENRVKGDHDSLKALARRMVTSF</sequence>
<evidence type="ECO:0000313" key="2">
    <source>
        <dbReference type="Proteomes" id="UP000009026"/>
    </source>
</evidence>
<organism evidence="1 2">
    <name type="scientific">Pseudomyxococcus hansupus</name>
    <dbReference type="NCBI Taxonomy" id="1297742"/>
    <lineage>
        <taxon>Bacteria</taxon>
        <taxon>Pseudomonadati</taxon>
        <taxon>Myxococcota</taxon>
        <taxon>Myxococcia</taxon>
        <taxon>Myxococcales</taxon>
        <taxon>Cystobacterineae</taxon>
        <taxon>Myxococcaceae</taxon>
        <taxon>Pseudomyxococcus</taxon>
    </lineage>
</organism>
<dbReference type="KEGG" id="mym:A176_004146"/>
<dbReference type="InterPro" id="IPR032871">
    <property type="entry name" value="AHH_dom_containing"/>
</dbReference>
<dbReference type="RefSeq" id="WP_002635031.1">
    <property type="nucleotide sequence ID" value="NZ_CP012109.1"/>
</dbReference>
<evidence type="ECO:0000313" key="1">
    <source>
        <dbReference type="EMBL" id="AKQ67234.1"/>
    </source>
</evidence>
<name>A0A0H4WWP7_9BACT</name>
<dbReference type="PATRIC" id="fig|1297742.4.peg.4192"/>
<dbReference type="AlphaFoldDB" id="A0A0H4WWP7"/>
<proteinExistence type="predicted"/>